<organism evidence="1 2">
    <name type="scientific">Paenibacillus mesotrionivorans</name>
    <dbReference type="NCBI Taxonomy" id="3160968"/>
    <lineage>
        <taxon>Bacteria</taxon>
        <taxon>Bacillati</taxon>
        <taxon>Bacillota</taxon>
        <taxon>Bacilli</taxon>
        <taxon>Bacillales</taxon>
        <taxon>Paenibacillaceae</taxon>
        <taxon>Paenibacillus</taxon>
    </lineage>
</organism>
<accession>A0ACC7NXJ2</accession>
<sequence length="277" mass="30925">MKFLHNLTITDYQDATIHPDDRGYYFGDGIYEVFRIYNGRLFQEDAHLVRLARSAAELRIPLPYGLPEITGLMYKLLEEDPVEEGILYLQITRGAAPRGHAFPPEGTQPVLTAYCKPLPRNRDKITGGIRIVSVPDIRWLRCDIKTLNLLGNVLAKQEAVERGADEAVLHRSGTVTECSSSNIMMVKDGTLWTHPADNLILPGITRQVVLEQARTVGIPVQEAVFSLEELYSADEVLITGTTTEVTPVILIDETPIAGGQPGPITRQLQREYQTLFM</sequence>
<comment type="caution">
    <text evidence="1">The sequence shown here is derived from an EMBL/GenBank/DDBJ whole genome shotgun (WGS) entry which is preliminary data.</text>
</comment>
<reference evidence="1" key="1">
    <citation type="submission" date="2024-12" db="EMBL/GenBank/DDBJ databases">
        <authorList>
            <person name="Wu N."/>
        </authorList>
    </citation>
    <scope>NUCLEOTIDE SEQUENCE</scope>
    <source>
        <strain evidence="1">P15</strain>
    </source>
</reference>
<evidence type="ECO:0000313" key="2">
    <source>
        <dbReference type="Proteomes" id="UP001631969"/>
    </source>
</evidence>
<evidence type="ECO:0000313" key="1">
    <source>
        <dbReference type="EMBL" id="MFM9329496.1"/>
    </source>
</evidence>
<proteinExistence type="predicted"/>
<keyword evidence="1" id="KW-0808">Transferase</keyword>
<name>A0ACC7NXJ2_9BACL</name>
<dbReference type="Proteomes" id="UP001631969">
    <property type="component" value="Unassembled WGS sequence"/>
</dbReference>
<keyword evidence="1" id="KW-0032">Aminotransferase</keyword>
<dbReference type="EC" id="2.6.1.21" evidence="1"/>
<keyword evidence="2" id="KW-1185">Reference proteome</keyword>
<protein>
    <submittedName>
        <fullName evidence="1">D-amino-acid transaminase</fullName>
        <ecNumber evidence="1">2.6.1.21</ecNumber>
    </submittedName>
</protein>
<dbReference type="EMBL" id="JBJURJ010000008">
    <property type="protein sequence ID" value="MFM9329496.1"/>
    <property type="molecule type" value="Genomic_DNA"/>
</dbReference>
<gene>
    <name evidence="1" type="primary">dat</name>
    <name evidence="1" type="ORF">ACI1P1_14475</name>
</gene>